<reference evidence="9" key="1">
    <citation type="submission" date="2012-12" db="EMBL/GenBank/DDBJ databases">
        <authorList>
            <person name="Hellsten U."/>
            <person name="Grimwood J."/>
            <person name="Chapman J.A."/>
            <person name="Shapiro H."/>
            <person name="Aerts A."/>
            <person name="Otillar R.P."/>
            <person name="Terry A.Y."/>
            <person name="Boore J.L."/>
            <person name="Simakov O."/>
            <person name="Marletaz F."/>
            <person name="Cho S.-J."/>
            <person name="Edsinger-Gonzales E."/>
            <person name="Havlak P."/>
            <person name="Kuo D.-H."/>
            <person name="Larsson T."/>
            <person name="Lv J."/>
            <person name="Arendt D."/>
            <person name="Savage R."/>
            <person name="Osoegawa K."/>
            <person name="de Jong P."/>
            <person name="Lindberg D.R."/>
            <person name="Seaver E.C."/>
            <person name="Weisblat D.A."/>
            <person name="Putnam N.H."/>
            <person name="Grigoriev I.V."/>
            <person name="Rokhsar D.S."/>
        </authorList>
    </citation>
    <scope>NUCLEOTIDE SEQUENCE</scope>
</reference>
<dbReference type="PANTHER" id="PTHR23103:SF15">
    <property type="entry name" value="AMYLOID-BETA-LIKE PROTEIN"/>
    <property type="match status" value="1"/>
</dbReference>
<comment type="similarity">
    <text evidence="5">Belongs to the APP family.</text>
</comment>
<dbReference type="InterPro" id="IPR036454">
    <property type="entry name" value="Amyloid_glyco_heparin-bd_sf"/>
</dbReference>
<evidence type="ECO:0000256" key="3">
    <source>
        <dbReference type="ARBA" id="ARBA00022989"/>
    </source>
</evidence>
<protein>
    <recommendedName>
        <fullName evidence="6">E1 domain-containing protein</fullName>
    </recommendedName>
</protein>
<dbReference type="EnsemblMetazoa" id="HelroT137927">
    <property type="protein sequence ID" value="HelroP137927"/>
    <property type="gene ID" value="HelroG137927"/>
</dbReference>
<dbReference type="GeneID" id="20196449"/>
<dbReference type="AlphaFoldDB" id="T1EIP9"/>
<feature type="disulfide bond" evidence="5">
    <location>
        <begin position="40"/>
        <end position="84"/>
    </location>
</feature>
<dbReference type="GO" id="GO:0016020">
    <property type="term" value="C:membrane"/>
    <property type="evidence" value="ECO:0007669"/>
    <property type="project" value="UniProtKB-SubCell"/>
</dbReference>
<dbReference type="STRING" id="6412.T1EIP9"/>
<evidence type="ECO:0000256" key="5">
    <source>
        <dbReference type="PROSITE-ProRule" id="PRU01217"/>
    </source>
</evidence>
<dbReference type="InterPro" id="IPR008155">
    <property type="entry name" value="Amyloid_glyco"/>
</dbReference>
<evidence type="ECO:0000256" key="2">
    <source>
        <dbReference type="ARBA" id="ARBA00022692"/>
    </source>
</evidence>
<keyword evidence="3" id="KW-1133">Transmembrane helix</keyword>
<comment type="subcellular location">
    <subcellularLocation>
        <location evidence="1">Membrane</location>
        <topology evidence="1">Single-pass type I membrane protein</topology>
    </subcellularLocation>
</comment>
<reference evidence="7 9" key="2">
    <citation type="journal article" date="2013" name="Nature">
        <title>Insights into bilaterian evolution from three spiralian genomes.</title>
        <authorList>
            <person name="Simakov O."/>
            <person name="Marletaz F."/>
            <person name="Cho S.J."/>
            <person name="Edsinger-Gonzales E."/>
            <person name="Havlak P."/>
            <person name="Hellsten U."/>
            <person name="Kuo D.H."/>
            <person name="Larsson T."/>
            <person name="Lv J."/>
            <person name="Arendt D."/>
            <person name="Savage R."/>
            <person name="Osoegawa K."/>
            <person name="de Jong P."/>
            <person name="Grimwood J."/>
            <person name="Chapman J.A."/>
            <person name="Shapiro H."/>
            <person name="Aerts A."/>
            <person name="Otillar R.P."/>
            <person name="Terry A.Y."/>
            <person name="Boore J.L."/>
            <person name="Grigoriev I.V."/>
            <person name="Lindberg D.R."/>
            <person name="Seaver E.C."/>
            <person name="Weisblat D.A."/>
            <person name="Putnam N.H."/>
            <person name="Rokhsar D.S."/>
        </authorList>
    </citation>
    <scope>NUCLEOTIDE SEQUENCE</scope>
</reference>
<comment type="caution">
    <text evidence="5">Lacks conserved residue(s) required for the propagation of feature annotation.</text>
</comment>
<dbReference type="CTD" id="20196449"/>
<evidence type="ECO:0000259" key="6">
    <source>
        <dbReference type="PROSITE" id="PS51869"/>
    </source>
</evidence>
<proteinExistence type="inferred from homology"/>
<dbReference type="KEGG" id="hro:HELRODRAFT_137927"/>
<evidence type="ECO:0000313" key="7">
    <source>
        <dbReference type="EMBL" id="ESN96571.1"/>
    </source>
</evidence>
<dbReference type="eggNOG" id="KOG3540">
    <property type="taxonomic scope" value="Eukaryota"/>
</dbReference>
<dbReference type="HOGENOM" id="CLU_2518975_0_0_1"/>
<dbReference type="SMART" id="SM00006">
    <property type="entry name" value="A4_EXTRA"/>
    <property type="match status" value="1"/>
</dbReference>
<accession>T1EIP9</accession>
<sequence>PMVAFNCKKPAMHMTNEGWVSDDGSAIECPHDPKNILEYCKRVYPDLDVRNVMETTELSQITNWCRNSKRRCYHHSYTVRPYKCL</sequence>
<dbReference type="RefSeq" id="XP_009025717.1">
    <property type="nucleotide sequence ID" value="XM_009027469.1"/>
</dbReference>
<dbReference type="OrthoDB" id="6147836at2759"/>
<reference evidence="8" key="3">
    <citation type="submission" date="2015-06" db="UniProtKB">
        <authorList>
            <consortium name="EnsemblMetazoa"/>
        </authorList>
    </citation>
    <scope>IDENTIFICATION</scope>
</reference>
<dbReference type="PANTHER" id="PTHR23103">
    <property type="entry name" value="ALZHEIMER'S DISEASE BETA-AMYLOID RELATED"/>
    <property type="match status" value="1"/>
</dbReference>
<keyword evidence="9" id="KW-1185">Reference proteome</keyword>
<evidence type="ECO:0000256" key="4">
    <source>
        <dbReference type="ARBA" id="ARBA00023136"/>
    </source>
</evidence>
<keyword evidence="4" id="KW-0472">Membrane</keyword>
<dbReference type="Pfam" id="PF02177">
    <property type="entry name" value="APP_N"/>
    <property type="match status" value="1"/>
</dbReference>
<dbReference type="InterPro" id="IPR008154">
    <property type="entry name" value="Amyloid_glyco_extra"/>
</dbReference>
<dbReference type="PROSITE" id="PS51869">
    <property type="entry name" value="APP_E1"/>
    <property type="match status" value="1"/>
</dbReference>
<name>T1EIP9_HELRO</name>
<dbReference type="InterPro" id="IPR015849">
    <property type="entry name" value="Amyloid_glyco_heparin-bd"/>
</dbReference>
<gene>
    <name evidence="8" type="primary">20196449</name>
    <name evidence="7" type="ORF">HELRODRAFT_137927</name>
</gene>
<dbReference type="OMA" id="ITIKHSH"/>
<dbReference type="Proteomes" id="UP000015101">
    <property type="component" value="Unassembled WGS sequence"/>
</dbReference>
<dbReference type="EMBL" id="KB097495">
    <property type="protein sequence ID" value="ESN96571.1"/>
    <property type="molecule type" value="Genomic_DNA"/>
</dbReference>
<evidence type="ECO:0000313" key="8">
    <source>
        <dbReference type="EnsemblMetazoa" id="HelroP137927"/>
    </source>
</evidence>
<organism evidence="8 9">
    <name type="scientific">Helobdella robusta</name>
    <name type="common">Californian leech</name>
    <dbReference type="NCBI Taxonomy" id="6412"/>
    <lineage>
        <taxon>Eukaryota</taxon>
        <taxon>Metazoa</taxon>
        <taxon>Spiralia</taxon>
        <taxon>Lophotrochozoa</taxon>
        <taxon>Annelida</taxon>
        <taxon>Clitellata</taxon>
        <taxon>Hirudinea</taxon>
        <taxon>Rhynchobdellida</taxon>
        <taxon>Glossiphoniidae</taxon>
        <taxon>Helobdella</taxon>
    </lineage>
</organism>
<dbReference type="SUPFAM" id="SSF56491">
    <property type="entry name" value="A heparin-binding domain"/>
    <property type="match status" value="1"/>
</dbReference>
<dbReference type="GO" id="GO:0008201">
    <property type="term" value="F:heparin binding"/>
    <property type="evidence" value="ECO:0007669"/>
    <property type="project" value="UniProtKB-UniRule"/>
</dbReference>
<dbReference type="Gene3D" id="3.90.570.10">
    <property type="entry name" value="Amyloidogenic glycoprotein, heparin-binding domain"/>
    <property type="match status" value="1"/>
</dbReference>
<evidence type="ECO:0000256" key="1">
    <source>
        <dbReference type="ARBA" id="ARBA00004479"/>
    </source>
</evidence>
<dbReference type="InParanoid" id="T1EIP9"/>
<evidence type="ECO:0000313" key="9">
    <source>
        <dbReference type="Proteomes" id="UP000015101"/>
    </source>
</evidence>
<dbReference type="EMBL" id="AMQM01001414">
    <property type="status" value="NOT_ANNOTATED_CDS"/>
    <property type="molecule type" value="Genomic_DNA"/>
</dbReference>
<keyword evidence="5" id="KW-1015">Disulfide bond</keyword>
<feature type="disulfide bond" evidence="5">
    <location>
        <begin position="65"/>
        <end position="72"/>
    </location>
</feature>
<keyword evidence="2" id="KW-0812">Transmembrane</keyword>
<feature type="domain" description="E1" evidence="6">
    <location>
        <begin position="1"/>
        <end position="85"/>
    </location>
</feature>